<comment type="caution">
    <text evidence="3">The sequence shown here is derived from an EMBL/GenBank/DDBJ whole genome shotgun (WGS) entry which is preliminary data.</text>
</comment>
<accession>A0A9W8E954</accession>
<protein>
    <submittedName>
        <fullName evidence="3">Uncharacterized protein</fullName>
    </submittedName>
</protein>
<evidence type="ECO:0000256" key="2">
    <source>
        <dbReference type="SAM" id="Phobius"/>
    </source>
</evidence>
<feature type="region of interest" description="Disordered" evidence="1">
    <location>
        <begin position="301"/>
        <end position="348"/>
    </location>
</feature>
<feature type="region of interest" description="Disordered" evidence="1">
    <location>
        <begin position="684"/>
        <end position="717"/>
    </location>
</feature>
<organism evidence="3 4">
    <name type="scientific">Dimargaris verticillata</name>
    <dbReference type="NCBI Taxonomy" id="2761393"/>
    <lineage>
        <taxon>Eukaryota</taxon>
        <taxon>Fungi</taxon>
        <taxon>Fungi incertae sedis</taxon>
        <taxon>Zoopagomycota</taxon>
        <taxon>Kickxellomycotina</taxon>
        <taxon>Dimargaritomycetes</taxon>
        <taxon>Dimargaritales</taxon>
        <taxon>Dimargaritaceae</taxon>
        <taxon>Dimargaris</taxon>
    </lineage>
</organism>
<keyword evidence="2" id="KW-0472">Membrane</keyword>
<evidence type="ECO:0000313" key="3">
    <source>
        <dbReference type="EMBL" id="KAJ1978082.1"/>
    </source>
</evidence>
<sequence>MKRQSVAYTTRGSALFLAPSLTESAHILWGHTRLVIRVGPSEHTAVVDSFLRYLHCGSYKCRSFKRRRTLVIVWAHAHSLALLGTVPYNGAYCLVKASRFTSSNLPSLRPTARSFRTLLALAIPFIPFDRTLEGHRNALPTFSVATIRLYANMPLRFHAAAKEPRLLSYKAAKAIVSQSSSAKLSPQAVNHLHEFLRQTLAELVDALDFSHCHGRRTLALDVDMVNTAVYSLFPAETFAVDALFWAKRRVKALGQLNPQPPPATASNKSSVLDGRKSTFQSGIASLVQTSKKGSRFITTRLWPGGRHRAASNAPDAWATTSSGRGSTRSKSSSNGSVRDRPQPPGQPIRAREMLRDYLLACCEVQCSLGDSKGFLSPPAFPPQGLLLNPQSLASSTALRTAQPVASVQATLYSSADTNPFTTYPKITHIPTHLTLYITVVLEQLARALLHALAHAASKTIDLPLLYQVLSTSDIVAHVFKRTGLKSRMESALGITPSTSFVHLPASKVLLDPMDLPTLPGFSAISLAQFQPSSSSSPLAAQVPNAMVRGISYGERSSTSTYSPVLSAERFRDSAQTSMSFSSPNLLLHAAAASDSALNHRATAIDSVLSQSGPPLPSDPSPTLCAAQEDRTSAYRVPKTPSTTSLATTATTAIAPSLAKPSRLRSNTLTAFNRTRSKYNLKVDHATSETSQLGPDATRGPRACTVSEGTTAPVSTSNKMSLRLSLHPPVPAPGATSTTVPTETVPVLSIQRSSPPVALRPSYAKGMASESKTTTLPNPRNSHLRLMIPHDPSTLSKARSSAPKESFDSTSTYQSDACIQPFHVEKPFAHQTTPPVSPVKIVDLRLLKRCRSNDPFPASMASETAKDLAPTRSVRESVPRMSSSTTRDTLYRLPNPIQRQDSLLDMCLKEARFLKTDV</sequence>
<keyword evidence="4" id="KW-1185">Reference proteome</keyword>
<gene>
    <name evidence="3" type="ORF">H4R34_003335</name>
</gene>
<dbReference type="EMBL" id="JANBQB010000300">
    <property type="protein sequence ID" value="KAJ1978082.1"/>
    <property type="molecule type" value="Genomic_DNA"/>
</dbReference>
<name>A0A9W8E954_9FUNG</name>
<keyword evidence="2" id="KW-1133">Transmembrane helix</keyword>
<evidence type="ECO:0000313" key="4">
    <source>
        <dbReference type="Proteomes" id="UP001151582"/>
    </source>
</evidence>
<dbReference type="Proteomes" id="UP001151582">
    <property type="component" value="Unassembled WGS sequence"/>
</dbReference>
<feature type="region of interest" description="Disordered" evidence="1">
    <location>
        <begin position="854"/>
        <end position="885"/>
    </location>
</feature>
<feature type="compositionally biased region" description="Low complexity" evidence="1">
    <location>
        <begin position="319"/>
        <end position="336"/>
    </location>
</feature>
<proteinExistence type="predicted"/>
<evidence type="ECO:0000256" key="1">
    <source>
        <dbReference type="SAM" id="MobiDB-lite"/>
    </source>
</evidence>
<feature type="compositionally biased region" description="Polar residues" evidence="1">
    <location>
        <begin position="706"/>
        <end position="717"/>
    </location>
</feature>
<dbReference type="AlphaFoldDB" id="A0A9W8E954"/>
<feature type="region of interest" description="Disordered" evidence="1">
    <location>
        <begin position="750"/>
        <end position="782"/>
    </location>
</feature>
<reference evidence="3" key="1">
    <citation type="submission" date="2022-07" db="EMBL/GenBank/DDBJ databases">
        <title>Phylogenomic reconstructions and comparative analyses of Kickxellomycotina fungi.</title>
        <authorList>
            <person name="Reynolds N.K."/>
            <person name="Stajich J.E."/>
            <person name="Barry K."/>
            <person name="Grigoriev I.V."/>
            <person name="Crous P."/>
            <person name="Smith M.E."/>
        </authorList>
    </citation>
    <scope>NUCLEOTIDE SEQUENCE</scope>
    <source>
        <strain evidence="3">RSA 567</strain>
    </source>
</reference>
<feature type="compositionally biased region" description="Polar residues" evidence="1">
    <location>
        <begin position="769"/>
        <end position="780"/>
    </location>
</feature>
<feature type="transmembrane region" description="Helical" evidence="2">
    <location>
        <begin position="69"/>
        <end position="88"/>
    </location>
</feature>
<dbReference type="OrthoDB" id="5649924at2759"/>
<keyword evidence="2" id="KW-0812">Transmembrane</keyword>